<evidence type="ECO:0008006" key="3">
    <source>
        <dbReference type="Google" id="ProtNLM"/>
    </source>
</evidence>
<dbReference type="AlphaFoldDB" id="A0A2S8EYV0"/>
<dbReference type="Proteomes" id="UP000240009">
    <property type="component" value="Unassembled WGS sequence"/>
</dbReference>
<proteinExistence type="predicted"/>
<gene>
    <name evidence="1" type="ORF">C5Y96_26415</name>
</gene>
<name>A0A2S8EYV0_9BACT</name>
<dbReference type="EMBL" id="PUIA01000094">
    <property type="protein sequence ID" value="PQO25041.1"/>
    <property type="molecule type" value="Genomic_DNA"/>
</dbReference>
<comment type="caution">
    <text evidence="1">The sequence shown here is derived from an EMBL/GenBank/DDBJ whole genome shotgun (WGS) entry which is preliminary data.</text>
</comment>
<protein>
    <recommendedName>
        <fullName evidence="3">DUF4259 domain-containing protein</fullName>
    </recommendedName>
</protein>
<accession>A0A2S8EYV0</accession>
<dbReference type="OrthoDB" id="362700at2"/>
<organism evidence="1 2">
    <name type="scientific">Blastopirellula marina</name>
    <dbReference type="NCBI Taxonomy" id="124"/>
    <lineage>
        <taxon>Bacteria</taxon>
        <taxon>Pseudomonadati</taxon>
        <taxon>Planctomycetota</taxon>
        <taxon>Planctomycetia</taxon>
        <taxon>Pirellulales</taxon>
        <taxon>Pirellulaceae</taxon>
        <taxon>Blastopirellula</taxon>
    </lineage>
</organism>
<evidence type="ECO:0000313" key="1">
    <source>
        <dbReference type="EMBL" id="PQO25041.1"/>
    </source>
</evidence>
<dbReference type="RefSeq" id="WP_105359633.1">
    <property type="nucleotide sequence ID" value="NZ_PUIA01000094.1"/>
</dbReference>
<reference evidence="1 2" key="1">
    <citation type="submission" date="2018-02" db="EMBL/GenBank/DDBJ databases">
        <title>Comparative genomes isolates from brazilian mangrove.</title>
        <authorList>
            <person name="Araujo J.E."/>
            <person name="Taketani R.G."/>
            <person name="Silva M.C.P."/>
            <person name="Loureco M.V."/>
            <person name="Andreote F.D."/>
        </authorList>
    </citation>
    <scope>NUCLEOTIDE SEQUENCE [LARGE SCALE GENOMIC DNA]</scope>
    <source>
        <strain evidence="1 2">HEX-2 MGV</strain>
    </source>
</reference>
<evidence type="ECO:0000313" key="2">
    <source>
        <dbReference type="Proteomes" id="UP000240009"/>
    </source>
</evidence>
<sequence length="254" mass="28566">MGTWGTAVEADDTFQDAAGLFDHHVKRQQSVEVATSAVLDSYAEQLDDVDEGAAILFAIVDRQWTFGKVNPELLSRISADGFGLENWQDASKADLKKRQQDVKKFIERVSADNPAPKKIPKIVRRKPKFTAGDCLAYELPDGRFTAAYVLATNDTDPEHGRDLVVVVDYLGSEPPGMKPFEDRQWLYLHHGSWNGQLDCSWYGPEGFRKVAKRISVVGKLTVREEDPKTVNSFKCWEGLAYQVLYIERLNKEGA</sequence>